<dbReference type="Pfam" id="PF03358">
    <property type="entry name" value="FMN_red"/>
    <property type="match status" value="1"/>
</dbReference>
<accession>A0A099GBI5</accession>
<evidence type="ECO:0000313" key="2">
    <source>
        <dbReference type="EMBL" id="SDX26746.1"/>
    </source>
</evidence>
<sequence>MLRLQIIVGSVRQGRGGLSVAEWFEEIARRDARFEVERVDLAELKLPLMDEPNHPRLQRYTHDHTKRFSEIIARGDAYVFVTTEYNYALPGALKNALDYLSVEWAGKPMCAVAYGGISGAARAVEDLRRVAVALKMIPLVQGVVCPLYAGQRDAEGRFHGNEVQTAAAHETLDTLADFGALLKTRRLAAG</sequence>
<name>A0A099G245_9RHOB</name>
<dbReference type="GO" id="GO:0016491">
    <property type="term" value="F:oxidoreductase activity"/>
    <property type="evidence" value="ECO:0007669"/>
    <property type="project" value="InterPro"/>
</dbReference>
<accession>A0A099G245</accession>
<organism evidence="2 3">
    <name type="scientific">Paracoccus sanguinis</name>
    <dbReference type="NCBI Taxonomy" id="1545044"/>
    <lineage>
        <taxon>Bacteria</taxon>
        <taxon>Pseudomonadati</taxon>
        <taxon>Pseudomonadota</taxon>
        <taxon>Alphaproteobacteria</taxon>
        <taxon>Rhodobacterales</taxon>
        <taxon>Paracoccaceae</taxon>
        <taxon>Paracoccus</taxon>
    </lineage>
</organism>
<dbReference type="EMBL" id="FNNA01000004">
    <property type="protein sequence ID" value="SDX26746.1"/>
    <property type="molecule type" value="Genomic_DNA"/>
</dbReference>
<dbReference type="InterPro" id="IPR050712">
    <property type="entry name" value="NAD(P)H-dep_reductase"/>
</dbReference>
<feature type="domain" description="NADPH-dependent FMN reductase-like" evidence="1">
    <location>
        <begin position="4"/>
        <end position="143"/>
    </location>
</feature>
<dbReference type="SUPFAM" id="SSF52218">
    <property type="entry name" value="Flavoproteins"/>
    <property type="match status" value="1"/>
</dbReference>
<dbReference type="GO" id="GO:0005829">
    <property type="term" value="C:cytosol"/>
    <property type="evidence" value="ECO:0007669"/>
    <property type="project" value="TreeGrafter"/>
</dbReference>
<dbReference type="InterPro" id="IPR005025">
    <property type="entry name" value="FMN_Rdtase-like_dom"/>
</dbReference>
<evidence type="ECO:0000259" key="1">
    <source>
        <dbReference type="Pfam" id="PF03358"/>
    </source>
</evidence>
<dbReference type="Gene3D" id="3.40.50.360">
    <property type="match status" value="1"/>
</dbReference>
<dbReference type="InterPro" id="IPR029039">
    <property type="entry name" value="Flavoprotein-like_sf"/>
</dbReference>
<dbReference type="STRING" id="1545044.SAMN05444276_10411"/>
<dbReference type="AlphaFoldDB" id="A0A099G245"/>
<dbReference type="PANTHER" id="PTHR30543">
    <property type="entry name" value="CHROMATE REDUCTASE"/>
    <property type="match status" value="1"/>
</dbReference>
<dbReference type="PANTHER" id="PTHR30543:SF21">
    <property type="entry name" value="NAD(P)H-DEPENDENT FMN REDUCTASE LOT6"/>
    <property type="match status" value="1"/>
</dbReference>
<gene>
    <name evidence="2" type="ORF">SAMN05444276_10411</name>
</gene>
<dbReference type="GO" id="GO:0010181">
    <property type="term" value="F:FMN binding"/>
    <property type="evidence" value="ECO:0007669"/>
    <property type="project" value="TreeGrafter"/>
</dbReference>
<dbReference type="OrthoDB" id="9812295at2"/>
<protein>
    <submittedName>
        <fullName evidence="2">NAD(P)H-dependent FMN reductase</fullName>
    </submittedName>
</protein>
<proteinExistence type="predicted"/>
<dbReference type="Proteomes" id="UP000182944">
    <property type="component" value="Unassembled WGS sequence"/>
</dbReference>
<reference evidence="3" key="1">
    <citation type="submission" date="2016-10" db="EMBL/GenBank/DDBJ databases">
        <authorList>
            <person name="Varghese N."/>
            <person name="Submissions S."/>
        </authorList>
    </citation>
    <scope>NUCLEOTIDE SEQUENCE [LARGE SCALE GENOMIC DNA]</scope>
    <source>
        <strain evidence="3">DSM 29303</strain>
    </source>
</reference>
<keyword evidence="3" id="KW-1185">Reference proteome</keyword>
<dbReference type="RefSeq" id="WP_036702920.1">
    <property type="nucleotide sequence ID" value="NZ_FNNA01000004.1"/>
</dbReference>
<evidence type="ECO:0000313" key="3">
    <source>
        <dbReference type="Proteomes" id="UP000182944"/>
    </source>
</evidence>